<sequence length="374" mass="41324">MAKTTTGSASRNKLVNGILVNGALALICLIWLIPLLGLLVSSFRNSSDIINSGWWTVFPHQEYVSEPANQIQLTKGLPLDQPIAIPQLGVTLSNDQLIAGYDLPDGRRVIWANRRARLLNVQQKEWTSNANFTVSNYQNVLFGQEFTLTLPDGSTRTEKGEDMSKAFLNSLTVTIPATVIPILLATFAAYVFAWMRFPGRKILFAMVVGLLVIPGQVALIPLLRAFSGLQINGTFLALWLVHTGFGLSLAIYLLYNYISQLPREILESASIDGASQFTIFLRLILPLSVPALASFAIFQFMWVWNDYLNALIFLGTAPEQQVMTIKLAQMLGSRGQAWYLLTAGGFVSMLLPLVVFFSLQRFFVRGLMAGSVKG</sequence>
<dbReference type="SUPFAM" id="SSF161098">
    <property type="entry name" value="MetI-like"/>
    <property type="match status" value="1"/>
</dbReference>
<feature type="transmembrane region" description="Helical" evidence="7">
    <location>
        <begin position="279"/>
        <end position="304"/>
    </location>
</feature>
<evidence type="ECO:0000256" key="6">
    <source>
        <dbReference type="ARBA" id="ARBA00023136"/>
    </source>
</evidence>
<dbReference type="GO" id="GO:0005886">
    <property type="term" value="C:plasma membrane"/>
    <property type="evidence" value="ECO:0007669"/>
    <property type="project" value="UniProtKB-SubCell"/>
</dbReference>
<organism evidence="9 10">
    <name type="scientific">Kouleothrix aurantiaca</name>
    <dbReference type="NCBI Taxonomy" id="186479"/>
    <lineage>
        <taxon>Bacteria</taxon>
        <taxon>Bacillati</taxon>
        <taxon>Chloroflexota</taxon>
        <taxon>Chloroflexia</taxon>
        <taxon>Chloroflexales</taxon>
        <taxon>Roseiflexineae</taxon>
        <taxon>Roseiflexaceae</taxon>
        <taxon>Kouleothrix</taxon>
    </lineage>
</organism>
<keyword evidence="5 7" id="KW-1133">Transmembrane helix</keyword>
<keyword evidence="4 7" id="KW-0812">Transmembrane</keyword>
<evidence type="ECO:0000256" key="3">
    <source>
        <dbReference type="ARBA" id="ARBA00022475"/>
    </source>
</evidence>
<comment type="subcellular location">
    <subcellularLocation>
        <location evidence="1 7">Cell membrane</location>
        <topology evidence="1 7">Multi-pass membrane protein</topology>
    </subcellularLocation>
</comment>
<dbReference type="AlphaFoldDB" id="A0A0P9HCB3"/>
<feature type="transmembrane region" description="Helical" evidence="7">
    <location>
        <begin position="18"/>
        <end position="40"/>
    </location>
</feature>
<feature type="transmembrane region" description="Helical" evidence="7">
    <location>
        <begin position="202"/>
        <end position="223"/>
    </location>
</feature>
<feature type="transmembrane region" description="Helical" evidence="7">
    <location>
        <begin position="173"/>
        <end position="195"/>
    </location>
</feature>
<evidence type="ECO:0000256" key="4">
    <source>
        <dbReference type="ARBA" id="ARBA00022692"/>
    </source>
</evidence>
<gene>
    <name evidence="9" type="ORF">SE17_17320</name>
</gene>
<dbReference type="PATRIC" id="fig|186479.3.peg.9522"/>
<evidence type="ECO:0000313" key="10">
    <source>
        <dbReference type="Proteomes" id="UP000050509"/>
    </source>
</evidence>
<reference evidence="9 10" key="1">
    <citation type="submission" date="2015-09" db="EMBL/GenBank/DDBJ databases">
        <title>Draft genome sequence of Kouleothrix aurantiaca JCM 19913.</title>
        <authorList>
            <person name="Hemp J."/>
        </authorList>
    </citation>
    <scope>NUCLEOTIDE SEQUENCE [LARGE SCALE GENOMIC DNA]</scope>
    <source>
        <strain evidence="9 10">COM-B</strain>
    </source>
</reference>
<feature type="domain" description="ABC transmembrane type-1" evidence="8">
    <location>
        <begin position="167"/>
        <end position="359"/>
    </location>
</feature>
<dbReference type="PANTHER" id="PTHR43744:SF4">
    <property type="entry name" value="OSMOPROTECTIVE COMPOUNDS UPTAKE PERMEASE PROTEIN GGTD"/>
    <property type="match status" value="1"/>
</dbReference>
<keyword evidence="6 7" id="KW-0472">Membrane</keyword>
<proteinExistence type="inferred from homology"/>
<dbReference type="GO" id="GO:0055085">
    <property type="term" value="P:transmembrane transport"/>
    <property type="evidence" value="ECO:0007669"/>
    <property type="project" value="InterPro"/>
</dbReference>
<comment type="similarity">
    <text evidence="7">Belongs to the binding-protein-dependent transport system permease family.</text>
</comment>
<keyword evidence="10" id="KW-1185">Reference proteome</keyword>
<protein>
    <submittedName>
        <fullName evidence="9">Sugar ABC transporter permease</fullName>
    </submittedName>
</protein>
<dbReference type="PANTHER" id="PTHR43744">
    <property type="entry name" value="ABC TRANSPORTER PERMEASE PROTEIN MG189-RELATED-RELATED"/>
    <property type="match status" value="1"/>
</dbReference>
<evidence type="ECO:0000259" key="8">
    <source>
        <dbReference type="PROSITE" id="PS50928"/>
    </source>
</evidence>
<evidence type="ECO:0000256" key="5">
    <source>
        <dbReference type="ARBA" id="ARBA00022989"/>
    </source>
</evidence>
<dbReference type="PROSITE" id="PS50928">
    <property type="entry name" value="ABC_TM1"/>
    <property type="match status" value="1"/>
</dbReference>
<dbReference type="Proteomes" id="UP000050509">
    <property type="component" value="Unassembled WGS sequence"/>
</dbReference>
<feature type="transmembrane region" description="Helical" evidence="7">
    <location>
        <begin position="235"/>
        <end position="258"/>
    </location>
</feature>
<evidence type="ECO:0000256" key="1">
    <source>
        <dbReference type="ARBA" id="ARBA00004651"/>
    </source>
</evidence>
<accession>A0A0P9HCB3</accession>
<dbReference type="Gene3D" id="1.10.3720.10">
    <property type="entry name" value="MetI-like"/>
    <property type="match status" value="1"/>
</dbReference>
<evidence type="ECO:0000313" key="9">
    <source>
        <dbReference type="EMBL" id="KPV52127.1"/>
    </source>
</evidence>
<dbReference type="CDD" id="cd06261">
    <property type="entry name" value="TM_PBP2"/>
    <property type="match status" value="1"/>
</dbReference>
<keyword evidence="3" id="KW-1003">Cell membrane</keyword>
<feature type="transmembrane region" description="Helical" evidence="7">
    <location>
        <begin position="337"/>
        <end position="359"/>
    </location>
</feature>
<name>A0A0P9HCB3_9CHLR</name>
<evidence type="ECO:0000256" key="2">
    <source>
        <dbReference type="ARBA" id="ARBA00022448"/>
    </source>
</evidence>
<comment type="caution">
    <text evidence="9">The sequence shown here is derived from an EMBL/GenBank/DDBJ whole genome shotgun (WGS) entry which is preliminary data.</text>
</comment>
<keyword evidence="2 7" id="KW-0813">Transport</keyword>
<dbReference type="InterPro" id="IPR000515">
    <property type="entry name" value="MetI-like"/>
</dbReference>
<dbReference type="InterPro" id="IPR035906">
    <property type="entry name" value="MetI-like_sf"/>
</dbReference>
<dbReference type="Pfam" id="PF00528">
    <property type="entry name" value="BPD_transp_1"/>
    <property type="match status" value="1"/>
</dbReference>
<dbReference type="EMBL" id="LJCR01000650">
    <property type="protein sequence ID" value="KPV52127.1"/>
    <property type="molecule type" value="Genomic_DNA"/>
</dbReference>
<evidence type="ECO:0000256" key="7">
    <source>
        <dbReference type="RuleBase" id="RU363032"/>
    </source>
</evidence>